<comment type="subcellular location">
    <subcellularLocation>
        <location evidence="1 9">Nucleus</location>
    </subcellularLocation>
</comment>
<dbReference type="FunCoup" id="A0A165JM51">
    <property type="interactions" value="217"/>
</dbReference>
<evidence type="ECO:0000256" key="1">
    <source>
        <dbReference type="ARBA" id="ARBA00004123"/>
    </source>
</evidence>
<evidence type="ECO:0000256" key="8">
    <source>
        <dbReference type="ARBA" id="ARBA00032015"/>
    </source>
</evidence>
<dbReference type="PANTHER" id="PTHR13224">
    <property type="entry name" value="THYROID HORMONE RECEPTOR-ASSOCIATED PROTEIN-RELATED"/>
    <property type="match status" value="1"/>
</dbReference>
<dbReference type="GO" id="GO:0016592">
    <property type="term" value="C:mediator complex"/>
    <property type="evidence" value="ECO:0007669"/>
    <property type="project" value="InterPro"/>
</dbReference>
<dbReference type="SUPFAM" id="SSF50978">
    <property type="entry name" value="WD40 repeat-like"/>
    <property type="match status" value="1"/>
</dbReference>
<dbReference type="PANTHER" id="PTHR13224:SF6">
    <property type="entry name" value="MEDIATOR OF RNA POLYMERASE II TRANSCRIPTION SUBUNIT 16"/>
    <property type="match status" value="1"/>
</dbReference>
<organism evidence="12 13">
    <name type="scientific">Xylona heveae (strain CBS 132557 / TC161)</name>
    <dbReference type="NCBI Taxonomy" id="1328760"/>
    <lineage>
        <taxon>Eukaryota</taxon>
        <taxon>Fungi</taxon>
        <taxon>Dikarya</taxon>
        <taxon>Ascomycota</taxon>
        <taxon>Pezizomycotina</taxon>
        <taxon>Xylonomycetes</taxon>
        <taxon>Xylonales</taxon>
        <taxon>Xylonaceae</taxon>
        <taxon>Xylona</taxon>
    </lineage>
</organism>
<keyword evidence="4 9" id="KW-0805">Transcription regulation</keyword>
<dbReference type="Pfam" id="PF11635">
    <property type="entry name" value="Med16_N"/>
    <property type="match status" value="1"/>
</dbReference>
<keyword evidence="6 9" id="KW-0804">Transcription</keyword>
<dbReference type="AlphaFoldDB" id="A0A165JM51"/>
<evidence type="ECO:0000256" key="9">
    <source>
        <dbReference type="RuleBase" id="RU364149"/>
    </source>
</evidence>
<sequence length="898" mass="99158">MPLMMDDALDMADLFGDAQPLQLPPLPPAKGLLQRLDEMRLSGCCQKVAWSKVGCIAYVTRDGQRVAIRNLRCSPRDGSWGLSHVSYIQSLPSVPEGQQVAHLSFNPPGTELAIVDVAGRITFANLVITVNRTSVVHSGLIDQVDDLGAIVGLSWLNVDRVSPLYRPAVRKDGQWVYSAGNVKNNGPHHPLNKSALLAITRGGSLRFLYQQTNGKWHETGAELESVGSSNDLLTHASICCDKDGSLLVVTHNVSQRLRIYRITISWNLAPGHKQPQTAPLPIPGIAVRHLKVENSCSPLTKALASDGTVSHIDPQTAQLSHLEFASAEPDLNGREPRYPTIFAVFSHLPENDSTEKALESFSVIARWELRPVSQSLHSSFNQLASKKNNVGASRESLELSRLEDYVSEKSILSTQFLNLNTVVAFGKSDGSIVFHNRDSMSVISSDPDLNKVSGLAEAGFAFPAEETCLHVTLSPNACGAVTIDAEGEARFKPMQYTLQKFNDSKDDARFSVAIIAFALQFAFSCTHHNNNDDIVAAIQPHAAPAFQHAFLSEIFRALAINADWSFDNIQDKLFRNNVMHRCLSMQGILGFRGEHANKSLTAKLARAALNLRITSFSFIFALNNAARPGSTGGDTEAAMPETLISLSGVVKWSMDLVNYIVDELFRLAHVCKDHTDDKGFLNDKIRQLNSPALFLVLCSVPRLFLRYNVRGIRSVHTAAHRSSRLGPSSEHWQALLRIAEGLEESPVPIVLFDRVLNEMDQAIKSAYQGSGMSDAERNQAEKEMLIHGDIPDALVPVISRLLTDTLNKIAMEMDPAEIYFVDHSWLDLSDDLRTDAYRRQHRVDAIRKVPLSGSATLRRCTRCCLYMEDFIPQRTGWLSGLQMRCLCGNLWMLIESSG</sequence>
<evidence type="ECO:0000256" key="2">
    <source>
        <dbReference type="ARBA" id="ARBA00006543"/>
    </source>
</evidence>
<keyword evidence="5 9" id="KW-0010">Activator</keyword>
<evidence type="ECO:0000256" key="7">
    <source>
        <dbReference type="ARBA" id="ARBA00023242"/>
    </source>
</evidence>
<dbReference type="Pfam" id="PF20719">
    <property type="entry name" value="Med16_C"/>
    <property type="match status" value="1"/>
</dbReference>
<evidence type="ECO:0000256" key="4">
    <source>
        <dbReference type="ARBA" id="ARBA00023015"/>
    </source>
</evidence>
<accession>A0A165JM51</accession>
<dbReference type="STRING" id="1328760.A0A165JM51"/>
<evidence type="ECO:0000259" key="11">
    <source>
        <dbReference type="Pfam" id="PF20719"/>
    </source>
</evidence>
<evidence type="ECO:0000256" key="5">
    <source>
        <dbReference type="ARBA" id="ARBA00023159"/>
    </source>
</evidence>
<reference evidence="12 13" key="1">
    <citation type="journal article" date="2016" name="Fungal Biol.">
        <title>The genome of Xylona heveae provides a window into fungal endophytism.</title>
        <authorList>
            <person name="Gazis R."/>
            <person name="Kuo A."/>
            <person name="Riley R."/>
            <person name="LaButti K."/>
            <person name="Lipzen A."/>
            <person name="Lin J."/>
            <person name="Amirebrahimi M."/>
            <person name="Hesse C.N."/>
            <person name="Spatafora J.W."/>
            <person name="Henrissat B."/>
            <person name="Hainaut M."/>
            <person name="Grigoriev I.V."/>
            <person name="Hibbett D.S."/>
        </authorList>
    </citation>
    <scope>NUCLEOTIDE SEQUENCE [LARGE SCALE GENOMIC DNA]</scope>
    <source>
        <strain evidence="12 13">TC161</strain>
    </source>
</reference>
<dbReference type="InterPro" id="IPR048338">
    <property type="entry name" value="Mediator_Med16"/>
</dbReference>
<dbReference type="InterPro" id="IPR048339">
    <property type="entry name" value="Mediator_Med16_C"/>
</dbReference>
<dbReference type="GO" id="GO:0045893">
    <property type="term" value="P:positive regulation of DNA-templated transcription"/>
    <property type="evidence" value="ECO:0007669"/>
    <property type="project" value="TreeGrafter"/>
</dbReference>
<keyword evidence="13" id="KW-1185">Reference proteome</keyword>
<dbReference type="InterPro" id="IPR021665">
    <property type="entry name" value="Mediator_Med16_N"/>
</dbReference>
<evidence type="ECO:0000259" key="10">
    <source>
        <dbReference type="Pfam" id="PF11635"/>
    </source>
</evidence>
<keyword evidence="7 9" id="KW-0539">Nucleus</keyword>
<dbReference type="Proteomes" id="UP000076632">
    <property type="component" value="Unassembled WGS sequence"/>
</dbReference>
<protein>
    <recommendedName>
        <fullName evidence="3 9">Mediator of RNA polymerase II transcription subunit 16</fullName>
    </recommendedName>
    <alternativeName>
        <fullName evidence="8 9">Mediator complex subunit 16</fullName>
    </alternativeName>
</protein>
<evidence type="ECO:0000256" key="6">
    <source>
        <dbReference type="ARBA" id="ARBA00023163"/>
    </source>
</evidence>
<comment type="similarity">
    <text evidence="2 9">Belongs to the Mediator complex subunit 16 family.</text>
</comment>
<dbReference type="InterPro" id="IPR036322">
    <property type="entry name" value="WD40_repeat_dom_sf"/>
</dbReference>
<dbReference type="InParanoid" id="A0A165JM51"/>
<comment type="subunit">
    <text evidence="9">Component of the Mediator complex.</text>
</comment>
<evidence type="ECO:0000256" key="3">
    <source>
        <dbReference type="ARBA" id="ARBA00019614"/>
    </source>
</evidence>
<evidence type="ECO:0000313" key="13">
    <source>
        <dbReference type="Proteomes" id="UP000076632"/>
    </source>
</evidence>
<comment type="function">
    <text evidence="9">Component of the Mediator complex, a coactivator involved in the regulated transcription of nearly all RNA polymerase II-dependent genes. Mediator functions as a bridge to convey information from gene-specific regulatory proteins to the basal RNA polymerase II transcription machinery. Mediator is recruited to promoters by direct interactions with regulatory proteins and serves as a scaffold for the assembly of a functional preinitiation complex with RNA polymerase II and the general transcription factors.</text>
</comment>
<dbReference type="EMBL" id="KV407454">
    <property type="protein sequence ID" value="KZF26413.1"/>
    <property type="molecule type" value="Genomic_DNA"/>
</dbReference>
<feature type="domain" description="Mediator complex subunit 16 C-terminal" evidence="11">
    <location>
        <begin position="806"/>
        <end position="892"/>
    </location>
</feature>
<gene>
    <name evidence="9" type="primary">MED16</name>
    <name evidence="12" type="ORF">L228DRAFT_257858</name>
</gene>
<dbReference type="GeneID" id="28899157"/>
<dbReference type="RefSeq" id="XP_018191968.1">
    <property type="nucleotide sequence ID" value="XM_018334020.1"/>
</dbReference>
<dbReference type="OMA" id="FDTTWLG"/>
<dbReference type="OrthoDB" id="4139168at2759"/>
<evidence type="ECO:0000313" key="12">
    <source>
        <dbReference type="EMBL" id="KZF26413.1"/>
    </source>
</evidence>
<name>A0A165JM51_XYLHT</name>
<proteinExistence type="inferred from homology"/>
<feature type="domain" description="Mediator complex subunit Med16 N-terminal" evidence="10">
    <location>
        <begin position="143"/>
        <end position="464"/>
    </location>
</feature>